<dbReference type="SUPFAM" id="SSF58104">
    <property type="entry name" value="Methyl-accepting chemotaxis protein (MCP) signaling domain"/>
    <property type="match status" value="1"/>
</dbReference>
<dbReference type="HOGENOM" id="CLU_1756281_0_0_6"/>
<reference evidence="7" key="2">
    <citation type="submission" date="2014-02" db="EMBL/GenBank/DDBJ databases">
        <title>Draft Genome Sequence of extremely halophilic bacteria Halorhodospira halochloris.</title>
        <authorList>
            <person name="Singh K.S."/>
        </authorList>
    </citation>
    <scope>NUCLEOTIDE SEQUENCE [LARGE SCALE GENOMIC DNA]</scope>
    <source>
        <strain evidence="7">A</strain>
    </source>
</reference>
<dbReference type="KEGG" id="hhc:M911_00840"/>
<dbReference type="SMART" id="SM00304">
    <property type="entry name" value="HAMP"/>
    <property type="match status" value="1"/>
</dbReference>
<evidence type="ECO:0000256" key="1">
    <source>
        <dbReference type="ARBA" id="ARBA00004429"/>
    </source>
</evidence>
<name>W8KLX5_9GAMM</name>
<dbReference type="Pfam" id="PF00672">
    <property type="entry name" value="HAMP"/>
    <property type="match status" value="1"/>
</dbReference>
<dbReference type="EMBL" id="CP007268">
    <property type="protein sequence ID" value="AHK77987.1"/>
    <property type="molecule type" value="Genomic_DNA"/>
</dbReference>
<evidence type="ECO:0000313" key="7">
    <source>
        <dbReference type="Proteomes" id="UP000019442"/>
    </source>
</evidence>
<dbReference type="InterPro" id="IPR003660">
    <property type="entry name" value="HAMP_dom"/>
</dbReference>
<feature type="domain" description="T-SNARE coiled-coil homology" evidence="4">
    <location>
        <begin position="72"/>
        <end position="125"/>
    </location>
</feature>
<evidence type="ECO:0008006" key="8">
    <source>
        <dbReference type="Google" id="ProtNLM"/>
    </source>
</evidence>
<dbReference type="PROSITE" id="PS50192">
    <property type="entry name" value="T_SNARE"/>
    <property type="match status" value="1"/>
</dbReference>
<dbReference type="PANTHER" id="PTHR32089">
    <property type="entry name" value="METHYL-ACCEPTING CHEMOTAXIS PROTEIN MCPB"/>
    <property type="match status" value="1"/>
</dbReference>
<dbReference type="Gene3D" id="1.10.287.950">
    <property type="entry name" value="Methyl-accepting chemotaxis protein"/>
    <property type="match status" value="1"/>
</dbReference>
<comment type="similarity">
    <text evidence="3">Belongs to the methyl-accepting chemotaxis (MCP) protein family.</text>
</comment>
<keyword evidence="2" id="KW-0472">Membrane</keyword>
<proteinExistence type="inferred from homology"/>
<keyword evidence="2" id="KW-1003">Cell membrane</keyword>
<evidence type="ECO:0000259" key="5">
    <source>
        <dbReference type="PROSITE" id="PS50885"/>
    </source>
</evidence>
<keyword evidence="7" id="KW-1185">Reference proteome</keyword>
<dbReference type="GO" id="GO:0007165">
    <property type="term" value="P:signal transduction"/>
    <property type="evidence" value="ECO:0007669"/>
    <property type="project" value="InterPro"/>
</dbReference>
<dbReference type="Proteomes" id="UP000019442">
    <property type="component" value="Chromosome"/>
</dbReference>
<keyword evidence="2" id="KW-0997">Cell inner membrane</keyword>
<dbReference type="PROSITE" id="PS50885">
    <property type="entry name" value="HAMP"/>
    <property type="match status" value="1"/>
</dbReference>
<accession>W8KLX5</accession>
<dbReference type="PANTHER" id="PTHR32089:SF112">
    <property type="entry name" value="LYSOZYME-LIKE PROTEIN-RELATED"/>
    <property type="match status" value="1"/>
</dbReference>
<sequence>MKVLEDATILARMISGPIEQVATTLKDIAQGEGDLTRRLAEGGKNELGDLAGAFNAFVDRIHQMVKQIAGASLEAITGSIGNINDMNTQIASAAEEQSSVSEEINRNISNIAQSVDQTASGAGQIAGASDELARLAAELQVLVGRFKV</sequence>
<organism evidence="6 7">
    <name type="scientific">Ectothiorhodospira haloalkaliphila</name>
    <dbReference type="NCBI Taxonomy" id="421628"/>
    <lineage>
        <taxon>Bacteria</taxon>
        <taxon>Pseudomonadati</taxon>
        <taxon>Pseudomonadota</taxon>
        <taxon>Gammaproteobacteria</taxon>
        <taxon>Chromatiales</taxon>
        <taxon>Ectothiorhodospiraceae</taxon>
        <taxon>Ectothiorhodospira</taxon>
    </lineage>
</organism>
<gene>
    <name evidence="6" type="ORF">M911_00840</name>
</gene>
<dbReference type="CDD" id="cd06225">
    <property type="entry name" value="HAMP"/>
    <property type="match status" value="1"/>
</dbReference>
<reference evidence="6 7" key="1">
    <citation type="journal article" date="2014" name="J Genomics">
        <title>Draft Genome Sequence of the Extremely Halophilic Phototrophic Purple Sulfur Bacterium Halorhodospira halochloris.</title>
        <authorList>
            <person name="Singh K.S."/>
            <person name="Kirksey J."/>
            <person name="Hoff W.D."/>
            <person name="Deole R."/>
        </authorList>
    </citation>
    <scope>NUCLEOTIDE SEQUENCE [LARGE SCALE GENOMIC DNA]</scope>
    <source>
        <strain evidence="6 7">A</strain>
    </source>
</reference>
<feature type="domain" description="HAMP" evidence="5">
    <location>
        <begin position="12"/>
        <end position="66"/>
    </location>
</feature>
<comment type="subcellular location">
    <subcellularLocation>
        <location evidence="1">Cell inner membrane</location>
        <topology evidence="1">Multi-pass membrane protein</topology>
    </subcellularLocation>
</comment>
<evidence type="ECO:0000256" key="3">
    <source>
        <dbReference type="ARBA" id="ARBA00029447"/>
    </source>
</evidence>
<evidence type="ECO:0000313" key="6">
    <source>
        <dbReference type="EMBL" id="AHK77987.1"/>
    </source>
</evidence>
<dbReference type="AlphaFoldDB" id="W8KLX5"/>
<evidence type="ECO:0000256" key="2">
    <source>
        <dbReference type="ARBA" id="ARBA00022519"/>
    </source>
</evidence>
<dbReference type="OrthoDB" id="9781845at2"/>
<protein>
    <recommendedName>
        <fullName evidence="8">Chemotaxis protein</fullName>
    </recommendedName>
</protein>
<dbReference type="InterPro" id="IPR000727">
    <property type="entry name" value="T_SNARE_dom"/>
</dbReference>
<dbReference type="Gene3D" id="6.10.340.10">
    <property type="match status" value="1"/>
</dbReference>
<dbReference type="GO" id="GO:0005886">
    <property type="term" value="C:plasma membrane"/>
    <property type="evidence" value="ECO:0007669"/>
    <property type="project" value="UniProtKB-SubCell"/>
</dbReference>
<dbReference type="RefSeq" id="WP_025280292.1">
    <property type="nucleotide sequence ID" value="NZ_CP007268.1"/>
</dbReference>
<evidence type="ECO:0000259" key="4">
    <source>
        <dbReference type="PROSITE" id="PS50192"/>
    </source>
</evidence>